<gene>
    <name evidence="1" type="ORF">AVEN_102481_1</name>
</gene>
<dbReference type="EMBL" id="BGPR01001755">
    <property type="protein sequence ID" value="GBM61178.1"/>
    <property type="molecule type" value="Genomic_DNA"/>
</dbReference>
<protein>
    <submittedName>
        <fullName evidence="1">Uncharacterized protein</fullName>
    </submittedName>
</protein>
<name>A0A4Y2H8S7_ARAVE</name>
<organism evidence="1 2">
    <name type="scientific">Araneus ventricosus</name>
    <name type="common">Orbweaver spider</name>
    <name type="synonym">Epeira ventricosa</name>
    <dbReference type="NCBI Taxonomy" id="182803"/>
    <lineage>
        <taxon>Eukaryota</taxon>
        <taxon>Metazoa</taxon>
        <taxon>Ecdysozoa</taxon>
        <taxon>Arthropoda</taxon>
        <taxon>Chelicerata</taxon>
        <taxon>Arachnida</taxon>
        <taxon>Araneae</taxon>
        <taxon>Araneomorphae</taxon>
        <taxon>Entelegynae</taxon>
        <taxon>Araneoidea</taxon>
        <taxon>Araneidae</taxon>
        <taxon>Araneus</taxon>
    </lineage>
</organism>
<accession>A0A4Y2H8S7</accession>
<dbReference type="AlphaFoldDB" id="A0A4Y2H8S7"/>
<proteinExistence type="predicted"/>
<sequence>MEELMTNEIKETNEVETTSVTKGQTSLEYVLHLKECSRELDEHVVFRYEEEFFSGKIVSTESGMKISSMQWSLKSWKWPNEPDVMEYLWEDVVGHIGTRKLVCRRGFYAVPELQNI</sequence>
<reference evidence="1 2" key="1">
    <citation type="journal article" date="2019" name="Sci. Rep.">
        <title>Orb-weaving spider Araneus ventricosus genome elucidates the spidroin gene catalogue.</title>
        <authorList>
            <person name="Kono N."/>
            <person name="Nakamura H."/>
            <person name="Ohtoshi R."/>
            <person name="Moran D.A.P."/>
            <person name="Shinohara A."/>
            <person name="Yoshida Y."/>
            <person name="Fujiwara M."/>
            <person name="Mori M."/>
            <person name="Tomita M."/>
            <person name="Arakawa K."/>
        </authorList>
    </citation>
    <scope>NUCLEOTIDE SEQUENCE [LARGE SCALE GENOMIC DNA]</scope>
</reference>
<dbReference type="Proteomes" id="UP000499080">
    <property type="component" value="Unassembled WGS sequence"/>
</dbReference>
<keyword evidence="2" id="KW-1185">Reference proteome</keyword>
<evidence type="ECO:0000313" key="2">
    <source>
        <dbReference type="Proteomes" id="UP000499080"/>
    </source>
</evidence>
<evidence type="ECO:0000313" key="1">
    <source>
        <dbReference type="EMBL" id="GBM61178.1"/>
    </source>
</evidence>
<comment type="caution">
    <text evidence="1">The sequence shown here is derived from an EMBL/GenBank/DDBJ whole genome shotgun (WGS) entry which is preliminary data.</text>
</comment>